<dbReference type="EMBL" id="SAXA01000016">
    <property type="protein sequence ID" value="RXQ89063.1"/>
    <property type="molecule type" value="Genomic_DNA"/>
</dbReference>
<protein>
    <submittedName>
        <fullName evidence="2">DUF3108 domain-containing protein</fullName>
    </submittedName>
</protein>
<dbReference type="Proteomes" id="UP000289703">
    <property type="component" value="Unassembled WGS sequence"/>
</dbReference>
<dbReference type="RefSeq" id="WP_129255440.1">
    <property type="nucleotide sequence ID" value="NZ_SAXA01000016.1"/>
</dbReference>
<accession>A0A4Q1JIL9</accession>
<keyword evidence="3" id="KW-1185">Reference proteome</keyword>
<keyword evidence="1" id="KW-0732">Signal</keyword>
<proteinExistence type="predicted"/>
<dbReference type="InterPro" id="IPR021457">
    <property type="entry name" value="DUF3108"/>
</dbReference>
<dbReference type="Pfam" id="PF11306">
    <property type="entry name" value="DUF3108"/>
    <property type="match status" value="1"/>
</dbReference>
<evidence type="ECO:0000313" key="3">
    <source>
        <dbReference type="Proteomes" id="UP000289703"/>
    </source>
</evidence>
<name>A0A4Q1JIL9_9BACT</name>
<comment type="caution">
    <text evidence="2">The sequence shown here is derived from an EMBL/GenBank/DDBJ whole genome shotgun (WGS) entry which is preliminary data.</text>
</comment>
<evidence type="ECO:0000256" key="1">
    <source>
        <dbReference type="SAM" id="SignalP"/>
    </source>
</evidence>
<feature type="chain" id="PRO_5020970474" evidence="1">
    <location>
        <begin position="21"/>
        <end position="253"/>
    </location>
</feature>
<gene>
    <name evidence="2" type="ORF">EO244_14640</name>
</gene>
<sequence length="253" mass="29439">MRNIYVLLFVTLFFSSSTFAEGDVMLKKKTEHLKYVIHYGFIQGGKASLKLKTERYKGEEVQHLILSGRTTGVTNSLFGVKNIYESYIDKETLLPLKAIRDIKEGNYKRYNELVFDREKNKVYSKESGEHDVVKGVHDILSAFYYARVKLFNSDLVIGQNLKIDTYFSDEPFLLQFKFMGYETINSKLGKIRCYKFIPVVETGRIFKDKDDLKIWISADENKVPVRVQFDLFIGSLRCDLINFPHQVVDDSDF</sequence>
<organism evidence="2 3">
    <name type="scientific">Ancylomarina salipaludis</name>
    <dbReference type="NCBI Taxonomy" id="2501299"/>
    <lineage>
        <taxon>Bacteria</taxon>
        <taxon>Pseudomonadati</taxon>
        <taxon>Bacteroidota</taxon>
        <taxon>Bacteroidia</taxon>
        <taxon>Marinilabiliales</taxon>
        <taxon>Marinifilaceae</taxon>
        <taxon>Ancylomarina</taxon>
    </lineage>
</organism>
<dbReference type="OrthoDB" id="9808473at2"/>
<feature type="signal peptide" evidence="1">
    <location>
        <begin position="1"/>
        <end position="20"/>
    </location>
</feature>
<dbReference type="AlphaFoldDB" id="A0A4Q1JIL9"/>
<evidence type="ECO:0000313" key="2">
    <source>
        <dbReference type="EMBL" id="RXQ89063.1"/>
    </source>
</evidence>
<reference evidence="2 3" key="1">
    <citation type="submission" date="2019-01" db="EMBL/GenBank/DDBJ databases">
        <title>Ancylomarina salipaludis sp. nov., isolated from a salt marsh.</title>
        <authorList>
            <person name="Yoon J.-H."/>
        </authorList>
    </citation>
    <scope>NUCLEOTIDE SEQUENCE [LARGE SCALE GENOMIC DNA]</scope>
    <source>
        <strain evidence="2 3">SHSM-M15</strain>
    </source>
</reference>